<dbReference type="AlphaFoldDB" id="A0A0B4EKT1"/>
<organism evidence="1 2">
    <name type="scientific">Fusobacterium necrophorum subsp. funduliforme B35</name>
    <dbReference type="NCBI Taxonomy" id="1226633"/>
    <lineage>
        <taxon>Bacteria</taxon>
        <taxon>Fusobacteriati</taxon>
        <taxon>Fusobacteriota</taxon>
        <taxon>Fusobacteriia</taxon>
        <taxon>Fusobacteriales</taxon>
        <taxon>Fusobacteriaceae</taxon>
        <taxon>Fusobacterium</taxon>
    </lineage>
</organism>
<evidence type="ECO:0000313" key="1">
    <source>
        <dbReference type="EMBL" id="KID50136.1"/>
    </source>
</evidence>
<dbReference type="PATRIC" id="fig|1226633.4.peg.347"/>
<protein>
    <submittedName>
        <fullName evidence="1">Uncharacterized protein</fullName>
    </submittedName>
</protein>
<proteinExistence type="predicted"/>
<gene>
    <name evidence="1" type="ORF">C095_01740</name>
</gene>
<dbReference type="EMBL" id="AUZI01000008">
    <property type="protein sequence ID" value="KID50136.1"/>
    <property type="molecule type" value="Genomic_DNA"/>
</dbReference>
<evidence type="ECO:0000313" key="2">
    <source>
        <dbReference type="Proteomes" id="UP000031184"/>
    </source>
</evidence>
<name>A0A0B4EKT1_9FUSO</name>
<accession>A0A0B4EKT1</accession>
<reference evidence="1 2" key="1">
    <citation type="submission" date="2013-08" db="EMBL/GenBank/DDBJ databases">
        <title>An opportunistic ruminal bacterium that causes liver abscesses in cattle.</title>
        <authorList>
            <person name="Benahmed F.H."/>
            <person name="Rasmussen M."/>
            <person name="Harbottle H."/>
            <person name="Soppet D."/>
            <person name="Nagaraja T.G."/>
            <person name="Davidson M."/>
        </authorList>
    </citation>
    <scope>NUCLEOTIDE SEQUENCE [LARGE SCALE GENOMIC DNA]</scope>
    <source>
        <strain evidence="1 2">B35</strain>
    </source>
</reference>
<sequence>MKWNKKIVIKKEKERAELSVRIFLILYKKD</sequence>
<dbReference type="Proteomes" id="UP000031184">
    <property type="component" value="Unassembled WGS sequence"/>
</dbReference>
<comment type="caution">
    <text evidence="1">The sequence shown here is derived from an EMBL/GenBank/DDBJ whole genome shotgun (WGS) entry which is preliminary data.</text>
</comment>